<reference evidence="2" key="1">
    <citation type="submission" date="2022-11" db="UniProtKB">
        <authorList>
            <consortium name="WormBaseParasite"/>
        </authorList>
    </citation>
    <scope>IDENTIFICATION</scope>
</reference>
<protein>
    <submittedName>
        <fullName evidence="2">Uncharacterized protein</fullName>
    </submittedName>
</protein>
<name>A0AC34FRG2_9BILA</name>
<evidence type="ECO:0000313" key="2">
    <source>
        <dbReference type="WBParaSite" id="ES5_v2.g19342.t1"/>
    </source>
</evidence>
<proteinExistence type="predicted"/>
<sequence>MASSLPNDILRTASQRFLYNIDLIEKRYANKRPSGLELDVDSGKIIQVVDAKRPRLTAEEAKEKMKKSFLAPPSLFGNSSLCSPFIHDMTTSLSTKKRVLKHNLRFKEQLNDGFDCTSTLFNDIQNVNDNNQASEDNEDAENREEEELFDLDDIFDDDDNDADDEDEEDGDIEDKLSESDEDVGLEDLQNQEFEDELDNEKEYEKEPFEIPEEEAEKEGNSYKDLKITRALIQRLTPKILRRKKTTKALSASSKKSNPLIDGTPKATKKEKDATNDSKKDVAQSTPVRSSKKITKASSSRSVPKPETLTVSKKSTTAASEKTTSKRDVFLVEDETPIKSRGRPRTSAPSTVLKVNKIINTSTNNAIPSISTTESSLKKPRGRPRKSIIESTPMEIAPATVSNKESEESSSKKNIAHEETQKAATKQKKISKAAVEESDSEVPKKKSTSKIARDLSRKSLPLVEAAPKKSRGRPRKSIA</sequence>
<organism evidence="1 2">
    <name type="scientific">Panagrolaimus sp. ES5</name>
    <dbReference type="NCBI Taxonomy" id="591445"/>
    <lineage>
        <taxon>Eukaryota</taxon>
        <taxon>Metazoa</taxon>
        <taxon>Ecdysozoa</taxon>
        <taxon>Nematoda</taxon>
        <taxon>Chromadorea</taxon>
        <taxon>Rhabditida</taxon>
        <taxon>Tylenchina</taxon>
        <taxon>Panagrolaimomorpha</taxon>
        <taxon>Panagrolaimoidea</taxon>
        <taxon>Panagrolaimidae</taxon>
        <taxon>Panagrolaimus</taxon>
    </lineage>
</organism>
<evidence type="ECO:0000313" key="1">
    <source>
        <dbReference type="Proteomes" id="UP000887579"/>
    </source>
</evidence>
<accession>A0AC34FRG2</accession>
<dbReference type="WBParaSite" id="ES5_v2.g19342.t1">
    <property type="protein sequence ID" value="ES5_v2.g19342.t1"/>
    <property type="gene ID" value="ES5_v2.g19342"/>
</dbReference>
<dbReference type="Proteomes" id="UP000887579">
    <property type="component" value="Unplaced"/>
</dbReference>